<feature type="region of interest" description="Disordered" evidence="1">
    <location>
        <begin position="784"/>
        <end position="827"/>
    </location>
</feature>
<dbReference type="InterPro" id="IPR043153">
    <property type="entry name" value="DENN_C"/>
</dbReference>
<dbReference type="GO" id="GO:1901981">
    <property type="term" value="F:phosphatidylinositol phosphate binding"/>
    <property type="evidence" value="ECO:0007669"/>
    <property type="project" value="TreeGrafter"/>
</dbReference>
<proteinExistence type="predicted"/>
<feature type="compositionally biased region" description="Low complexity" evidence="1">
    <location>
        <begin position="648"/>
        <end position="660"/>
    </location>
</feature>
<dbReference type="AlphaFoldDB" id="A0AAD8CQ99"/>
<keyword evidence="4" id="KW-1185">Reference proteome</keyword>
<name>A0AAD8CQ99_ACIOX</name>
<feature type="compositionally biased region" description="Pro residues" evidence="1">
    <location>
        <begin position="789"/>
        <end position="800"/>
    </location>
</feature>
<evidence type="ECO:0000256" key="1">
    <source>
        <dbReference type="SAM" id="MobiDB-lite"/>
    </source>
</evidence>
<dbReference type="SMART" id="SM00801">
    <property type="entry name" value="dDENN"/>
    <property type="match status" value="1"/>
</dbReference>
<dbReference type="Gene3D" id="6.10.140.1000">
    <property type="match status" value="1"/>
</dbReference>
<sequence length="855" mass="93348">MPYLIGVHSSLMEKVKSMALEDVIILNVDTNTLETPFDDLQSLPNDVVSSLKNRLKKVSTTTGDGVAHAFLKAQAALFGSYRNALKIEPEEPITFSEEAFVSHRSSAMRQFLQNAIQLQLFKQFIDGRLELLNSGKGFSDVFEEEINMGEYAGSDKTYHQWLFTVKKGSGAIINTVKTKANPAMKTVYKFAKDHARMGIKEVKNRLKQKVLLFMLCFCSFMHKCIKNLILKALCNPEIGTSSHLNGYSVATDEMQPRVTASPSTERKEGKQREERRPITVHFGQPEQQRPPRPPPPKLQRSTRPARPSRPPVVKRPGSNVVDEGGRTSVSSPEHMARPTRHYTVFLSEDSSGDELQHEHQSVSAFSENFLFSAPFEWPQPYKTLKEADIAEAEKGMGHTAPPSPIASQRITEINLLGDIFSSLDMDSEKQPLSQAKSLEDLRTPKEEGPPQVKFGYQRMDPASDNRTRTLPGMKHSNPYNKLWSVGQDDMSTPPNTSLSSSGRPLAIPPAVSSEQQRPPSTEGMLEKTEHLSSSQSNITIPRPHGRRTPELGKVLPPPVPVPRVGKHPPLAGAVDSGKTSSSSDLVSGFSQELFGTKASSHEFRQALNASPLPMHSSAPDILKPIKVSSETVGAVDLLSLLDPLSTGVVSQSSSQAPSPGNVSAPTVSSSPALFTVSSSPASFTSDFSLPASTYSQQLGYPPSAVAQFPPSSLNPFTKPGLHYPATAPPGAHYVAPARNPFSSNYMSPNVGFFQAPARPHFAAPSLPGMFGQPSALGQASRAFIHQSPSPVPPSYDPLIPPKQIHAMSDSPLPTSKSQEEPQDPFEDLLNVTKEEVVVPGQGQVVQLRKRWETFE</sequence>
<dbReference type="InterPro" id="IPR005112">
    <property type="entry name" value="dDENN_dom"/>
</dbReference>
<feature type="region of interest" description="Disordered" evidence="1">
    <location>
        <begin position="648"/>
        <end position="669"/>
    </location>
</feature>
<feature type="compositionally biased region" description="Basic and acidic residues" evidence="1">
    <location>
        <begin position="437"/>
        <end position="448"/>
    </location>
</feature>
<feature type="compositionally biased region" description="Basic and acidic residues" evidence="1">
    <location>
        <begin position="264"/>
        <end position="277"/>
    </location>
</feature>
<feature type="region of interest" description="Disordered" evidence="1">
    <location>
        <begin position="427"/>
        <end position="561"/>
    </location>
</feature>
<dbReference type="Gene3D" id="3.40.50.11500">
    <property type="match status" value="1"/>
</dbReference>
<dbReference type="EMBL" id="JAGXEW010000029">
    <property type="protein sequence ID" value="KAK1155727.1"/>
    <property type="molecule type" value="Genomic_DNA"/>
</dbReference>
<evidence type="ECO:0000313" key="3">
    <source>
        <dbReference type="EMBL" id="KAK1155727.1"/>
    </source>
</evidence>
<feature type="compositionally biased region" description="Polar residues" evidence="1">
    <location>
        <begin position="489"/>
        <end position="502"/>
    </location>
</feature>
<dbReference type="PROSITE" id="PS50211">
    <property type="entry name" value="DENN"/>
    <property type="match status" value="1"/>
</dbReference>
<dbReference type="GO" id="GO:0030136">
    <property type="term" value="C:clathrin-coated vesicle"/>
    <property type="evidence" value="ECO:0007669"/>
    <property type="project" value="TreeGrafter"/>
</dbReference>
<feature type="region of interest" description="Disordered" evidence="1">
    <location>
        <begin position="251"/>
        <end position="334"/>
    </location>
</feature>
<evidence type="ECO:0000259" key="2">
    <source>
        <dbReference type="PROSITE" id="PS50211"/>
    </source>
</evidence>
<dbReference type="GO" id="GO:0005085">
    <property type="term" value="F:guanyl-nucleotide exchange factor activity"/>
    <property type="evidence" value="ECO:0007669"/>
    <property type="project" value="InterPro"/>
</dbReference>
<reference evidence="3" key="1">
    <citation type="submission" date="2022-02" db="EMBL/GenBank/DDBJ databases">
        <title>Atlantic sturgeon de novo genome assembly.</title>
        <authorList>
            <person name="Stock M."/>
            <person name="Klopp C."/>
            <person name="Guiguen Y."/>
            <person name="Cabau C."/>
            <person name="Parinello H."/>
            <person name="Santidrian Yebra-Pimentel E."/>
            <person name="Kuhl H."/>
            <person name="Dirks R.P."/>
            <person name="Guessner J."/>
            <person name="Wuertz S."/>
            <person name="Du K."/>
            <person name="Schartl M."/>
        </authorList>
    </citation>
    <scope>NUCLEOTIDE SEQUENCE</scope>
    <source>
        <strain evidence="3">STURGEONOMICS-FGT-2020</strain>
        <tissue evidence="3">Whole blood</tissue>
    </source>
</reference>
<organism evidence="3 4">
    <name type="scientific">Acipenser oxyrinchus oxyrinchus</name>
    <dbReference type="NCBI Taxonomy" id="40147"/>
    <lineage>
        <taxon>Eukaryota</taxon>
        <taxon>Metazoa</taxon>
        <taxon>Chordata</taxon>
        <taxon>Craniata</taxon>
        <taxon>Vertebrata</taxon>
        <taxon>Euteleostomi</taxon>
        <taxon>Actinopterygii</taxon>
        <taxon>Chondrostei</taxon>
        <taxon>Acipenseriformes</taxon>
        <taxon>Acipenseridae</taxon>
        <taxon>Acipenser</taxon>
    </lineage>
</organism>
<dbReference type="PANTHER" id="PTHR13196">
    <property type="entry name" value="DENN DOMAIN-CONTAINING"/>
    <property type="match status" value="1"/>
</dbReference>
<dbReference type="Proteomes" id="UP001230051">
    <property type="component" value="Unassembled WGS sequence"/>
</dbReference>
<dbReference type="GO" id="GO:0005829">
    <property type="term" value="C:cytosol"/>
    <property type="evidence" value="ECO:0007669"/>
    <property type="project" value="TreeGrafter"/>
</dbReference>
<feature type="domain" description="UDENN" evidence="2">
    <location>
        <begin position="1"/>
        <end position="137"/>
    </location>
</feature>
<dbReference type="Pfam" id="PF03455">
    <property type="entry name" value="dDENN"/>
    <property type="match status" value="1"/>
</dbReference>
<accession>A0AAD8CQ99</accession>
<dbReference type="InterPro" id="IPR040032">
    <property type="entry name" value="DENND1A/B/C"/>
</dbReference>
<evidence type="ECO:0000313" key="4">
    <source>
        <dbReference type="Proteomes" id="UP001230051"/>
    </source>
</evidence>
<dbReference type="InterPro" id="IPR037516">
    <property type="entry name" value="Tripartite_DENN"/>
</dbReference>
<dbReference type="GO" id="GO:0032456">
    <property type="term" value="P:endocytic recycling"/>
    <property type="evidence" value="ECO:0007669"/>
    <property type="project" value="TreeGrafter"/>
</dbReference>
<dbReference type="GO" id="GO:0006897">
    <property type="term" value="P:endocytosis"/>
    <property type="evidence" value="ECO:0007669"/>
    <property type="project" value="TreeGrafter"/>
</dbReference>
<protein>
    <submittedName>
        <fullName evidence="3">DENN domain-containing protein 1A-like</fullName>
    </submittedName>
</protein>
<dbReference type="PANTHER" id="PTHR13196:SF22">
    <property type="entry name" value="DENN DOMAIN-CONTAINING PROTEIN 1A"/>
    <property type="match status" value="1"/>
</dbReference>
<feature type="compositionally biased region" description="Pro residues" evidence="1">
    <location>
        <begin position="288"/>
        <end position="297"/>
    </location>
</feature>
<comment type="caution">
    <text evidence="3">The sequence shown here is derived from an EMBL/GenBank/DDBJ whole genome shotgun (WGS) entry which is preliminary data.</text>
</comment>
<gene>
    <name evidence="3" type="primary">dennd1a</name>
    <name evidence="3" type="ORF">AOXY_G26554</name>
</gene>